<dbReference type="InterPro" id="IPR036249">
    <property type="entry name" value="Thioredoxin-like_sf"/>
</dbReference>
<dbReference type="GO" id="GO:0016491">
    <property type="term" value="F:oxidoreductase activity"/>
    <property type="evidence" value="ECO:0007669"/>
    <property type="project" value="InterPro"/>
</dbReference>
<dbReference type="STRING" id="33978.A6M13_10675"/>
<keyword evidence="2" id="KW-0732">Signal</keyword>
<accession>A0A1C0YKP3</accession>
<dbReference type="SUPFAM" id="SSF52833">
    <property type="entry name" value="Thioredoxin-like"/>
    <property type="match status" value="1"/>
</dbReference>
<evidence type="ECO:0000313" key="4">
    <source>
        <dbReference type="EMBL" id="OCS87755.1"/>
    </source>
</evidence>
<feature type="domain" description="Thioredoxin" evidence="3">
    <location>
        <begin position="25"/>
        <end position="160"/>
    </location>
</feature>
<dbReference type="AlphaFoldDB" id="A0A1C0YKP3"/>
<dbReference type="PANTHER" id="PTHR42852">
    <property type="entry name" value="THIOL:DISULFIDE INTERCHANGE PROTEIN DSBE"/>
    <property type="match status" value="1"/>
</dbReference>
<dbReference type="GO" id="GO:0016209">
    <property type="term" value="F:antioxidant activity"/>
    <property type="evidence" value="ECO:0007669"/>
    <property type="project" value="InterPro"/>
</dbReference>
<organism evidence="4 5">
    <name type="scientific">Caryophanon tenue</name>
    <dbReference type="NCBI Taxonomy" id="33978"/>
    <lineage>
        <taxon>Bacteria</taxon>
        <taxon>Bacillati</taxon>
        <taxon>Bacillota</taxon>
        <taxon>Bacilli</taxon>
        <taxon>Bacillales</taxon>
        <taxon>Caryophanaceae</taxon>
        <taxon>Caryophanon</taxon>
    </lineage>
</organism>
<dbReference type="PROSITE" id="PS51257">
    <property type="entry name" value="PROKAR_LIPOPROTEIN"/>
    <property type="match status" value="1"/>
</dbReference>
<dbReference type="EMBL" id="MASJ01000003">
    <property type="protein sequence ID" value="OCS87755.1"/>
    <property type="molecule type" value="Genomic_DNA"/>
</dbReference>
<dbReference type="InterPro" id="IPR017937">
    <property type="entry name" value="Thioredoxin_CS"/>
</dbReference>
<feature type="signal peptide" evidence="2">
    <location>
        <begin position="1"/>
        <end position="22"/>
    </location>
</feature>
<feature type="chain" id="PRO_5008649164" description="Thioredoxin domain-containing protein" evidence="2">
    <location>
        <begin position="23"/>
        <end position="160"/>
    </location>
</feature>
<keyword evidence="1" id="KW-1015">Disulfide bond</keyword>
<proteinExistence type="predicted"/>
<evidence type="ECO:0000313" key="5">
    <source>
        <dbReference type="Proteomes" id="UP000093199"/>
    </source>
</evidence>
<dbReference type="CDD" id="cd02966">
    <property type="entry name" value="TlpA_like_family"/>
    <property type="match status" value="1"/>
</dbReference>
<reference evidence="4 5" key="1">
    <citation type="submission" date="2016-07" db="EMBL/GenBank/DDBJ databases">
        <title>Caryophanon tenue genome sequencing.</title>
        <authorList>
            <person name="Verma A."/>
            <person name="Pal Y."/>
            <person name="Krishnamurthi S."/>
        </authorList>
    </citation>
    <scope>NUCLEOTIDE SEQUENCE [LARGE SCALE GENOMIC DNA]</scope>
    <source>
        <strain evidence="4 5">DSM 14152</strain>
    </source>
</reference>
<dbReference type="InterPro" id="IPR050553">
    <property type="entry name" value="Thioredoxin_ResA/DsbE_sf"/>
</dbReference>
<dbReference type="InterPro" id="IPR000866">
    <property type="entry name" value="AhpC/TSA"/>
</dbReference>
<dbReference type="Proteomes" id="UP000093199">
    <property type="component" value="Unassembled WGS sequence"/>
</dbReference>
<evidence type="ECO:0000256" key="1">
    <source>
        <dbReference type="ARBA" id="ARBA00023157"/>
    </source>
</evidence>
<name>A0A1C0YKP3_9BACL</name>
<dbReference type="InterPro" id="IPR013766">
    <property type="entry name" value="Thioredoxin_domain"/>
</dbReference>
<protein>
    <recommendedName>
        <fullName evidence="3">Thioredoxin domain-containing protein</fullName>
    </recommendedName>
</protein>
<dbReference type="PANTHER" id="PTHR42852:SF13">
    <property type="entry name" value="PROTEIN DIPZ"/>
    <property type="match status" value="1"/>
</dbReference>
<dbReference type="RefSeq" id="WP_066543522.1">
    <property type="nucleotide sequence ID" value="NZ_MASJ01000003.1"/>
</dbReference>
<dbReference type="Pfam" id="PF00578">
    <property type="entry name" value="AhpC-TSA"/>
    <property type="match status" value="1"/>
</dbReference>
<dbReference type="OrthoDB" id="25753at2"/>
<comment type="caution">
    <text evidence="4">The sequence shown here is derived from an EMBL/GenBank/DDBJ whole genome shotgun (WGS) entry which is preliminary data.</text>
</comment>
<keyword evidence="5" id="KW-1185">Reference proteome</keyword>
<dbReference type="PROSITE" id="PS00194">
    <property type="entry name" value="THIOREDOXIN_1"/>
    <property type="match status" value="1"/>
</dbReference>
<evidence type="ECO:0000256" key="2">
    <source>
        <dbReference type="SAM" id="SignalP"/>
    </source>
</evidence>
<dbReference type="PROSITE" id="PS51352">
    <property type="entry name" value="THIOREDOXIN_2"/>
    <property type="match status" value="1"/>
</dbReference>
<dbReference type="Gene3D" id="3.40.30.10">
    <property type="entry name" value="Glutaredoxin"/>
    <property type="match status" value="1"/>
</dbReference>
<gene>
    <name evidence="4" type="ORF">A6M13_10675</name>
</gene>
<sequence>MKWFAVLTMVCMLLVGCQQQQAEQAVVGSMAPSFTAPTLQQEELDLAAFKGKRVMLNFWATWCGPCRDELPHMQQYYDEATDIEMIAINRTDQDYGIDKIQAFTDEYGLTFPVVLDEDGDIAKKYGVLAIPSTYFLDENGTITAVISGPLTAEQIATYMD</sequence>
<evidence type="ECO:0000259" key="3">
    <source>
        <dbReference type="PROSITE" id="PS51352"/>
    </source>
</evidence>